<sequence>MNASANPQPVPSAARPSVIQLNIKGVTALYLAYISQFRQGGLFIPTSKKYQMGDSVYALVSLPNNPQRFAVTGKVAWITPEHSSGQRPQGIGIIFPDNEQCKQLKTQIEALLASFVPHGRVTHTM</sequence>
<dbReference type="RefSeq" id="WP_126980398.1">
    <property type="nucleotide sequence ID" value="NZ_CAWUGC010000019.1"/>
</dbReference>
<feature type="domain" description="PilZ" evidence="1">
    <location>
        <begin position="25"/>
        <end position="108"/>
    </location>
</feature>
<proteinExistence type="predicted"/>
<evidence type="ECO:0000313" key="2">
    <source>
        <dbReference type="EMBL" id="RUS66136.1"/>
    </source>
</evidence>
<keyword evidence="3" id="KW-1185">Reference proteome</keyword>
<dbReference type="InterPro" id="IPR009875">
    <property type="entry name" value="PilZ_domain"/>
</dbReference>
<comment type="caution">
    <text evidence="2">The sequence shown here is derived from an EMBL/GenBank/DDBJ whole genome shotgun (WGS) entry which is preliminary data.</text>
</comment>
<evidence type="ECO:0000259" key="1">
    <source>
        <dbReference type="Pfam" id="PF07238"/>
    </source>
</evidence>
<dbReference type="Proteomes" id="UP000286947">
    <property type="component" value="Unassembled WGS sequence"/>
</dbReference>
<evidence type="ECO:0000313" key="3">
    <source>
        <dbReference type="Proteomes" id="UP000286947"/>
    </source>
</evidence>
<organism evidence="2 3">
    <name type="scientific">Saezia sanguinis</name>
    <dbReference type="NCBI Taxonomy" id="1965230"/>
    <lineage>
        <taxon>Bacteria</taxon>
        <taxon>Pseudomonadati</taxon>
        <taxon>Pseudomonadota</taxon>
        <taxon>Betaproteobacteria</taxon>
        <taxon>Burkholderiales</taxon>
        <taxon>Saeziaceae</taxon>
        <taxon>Saezia</taxon>
    </lineage>
</organism>
<dbReference type="GO" id="GO:0035438">
    <property type="term" value="F:cyclic-di-GMP binding"/>
    <property type="evidence" value="ECO:0007669"/>
    <property type="project" value="InterPro"/>
</dbReference>
<gene>
    <name evidence="2" type="ORF">CUZ56_02214</name>
</gene>
<dbReference type="OrthoDB" id="5296245at2"/>
<reference evidence="2 3" key="1">
    <citation type="submission" date="2018-01" db="EMBL/GenBank/DDBJ databases">
        <title>Saezia sanguinis gen. nov., sp. nov., in the order Burkholderiales isolated from human blood.</title>
        <authorList>
            <person name="Medina-Pascual M.J."/>
            <person name="Valdezate S."/>
            <person name="Monzon S."/>
            <person name="Cuesta I."/>
            <person name="Carrasco G."/>
            <person name="Villalon P."/>
            <person name="Saez-Nieto J.A."/>
        </authorList>
    </citation>
    <scope>NUCLEOTIDE SEQUENCE [LARGE SCALE GENOMIC DNA]</scope>
    <source>
        <strain evidence="2 3">CNM695-12</strain>
    </source>
</reference>
<name>A0A433SBK5_9BURK</name>
<protein>
    <recommendedName>
        <fullName evidence="1">PilZ domain-containing protein</fullName>
    </recommendedName>
</protein>
<dbReference type="Pfam" id="PF07238">
    <property type="entry name" value="PilZ"/>
    <property type="match status" value="1"/>
</dbReference>
<dbReference type="EMBL" id="PQSP01000006">
    <property type="protein sequence ID" value="RUS66136.1"/>
    <property type="molecule type" value="Genomic_DNA"/>
</dbReference>
<accession>A0A433SBK5</accession>
<dbReference type="Gene3D" id="2.40.10.220">
    <property type="entry name" value="predicted glycosyltransferase like domains"/>
    <property type="match status" value="1"/>
</dbReference>
<dbReference type="AlphaFoldDB" id="A0A433SBK5"/>